<feature type="transmembrane region" description="Helical" evidence="5">
    <location>
        <begin position="68"/>
        <end position="91"/>
    </location>
</feature>
<proteinExistence type="predicted"/>
<keyword evidence="3 5" id="KW-1133">Transmembrane helix</keyword>
<evidence type="ECO:0000256" key="3">
    <source>
        <dbReference type="ARBA" id="ARBA00022989"/>
    </source>
</evidence>
<sequence length="93" mass="10188">MSIDALTHPHWLMHLAGGMELIATPLLLLGFWNPIYGPLGAALLTAVMIGACYTNFTQRPAAYGWGTLVLVILCATLAAHFAMLTNIHYWYLS</sequence>
<gene>
    <name evidence="6" type="ORF">KXJ70_13060</name>
</gene>
<evidence type="ECO:0000256" key="1">
    <source>
        <dbReference type="ARBA" id="ARBA00004141"/>
    </source>
</evidence>
<evidence type="ECO:0000313" key="6">
    <source>
        <dbReference type="EMBL" id="MBW2941719.1"/>
    </source>
</evidence>
<evidence type="ECO:0000313" key="7">
    <source>
        <dbReference type="Proteomes" id="UP001166291"/>
    </source>
</evidence>
<evidence type="ECO:0000256" key="5">
    <source>
        <dbReference type="SAM" id="Phobius"/>
    </source>
</evidence>
<reference evidence="6" key="1">
    <citation type="submission" date="2021-07" db="EMBL/GenBank/DDBJ databases">
        <title>Zhongshania sp. CAU 1632 isolated from seawater.</title>
        <authorList>
            <person name="Kim W."/>
        </authorList>
    </citation>
    <scope>NUCLEOTIDE SEQUENCE</scope>
    <source>
        <strain evidence="6">CAU 1632</strain>
    </source>
</reference>
<evidence type="ECO:0000256" key="2">
    <source>
        <dbReference type="ARBA" id="ARBA00022692"/>
    </source>
</evidence>
<name>A0ABS6VTS0_9GAMM</name>
<feature type="transmembrane region" description="Helical" evidence="5">
    <location>
        <begin position="38"/>
        <end position="56"/>
    </location>
</feature>
<dbReference type="Pfam" id="PF13564">
    <property type="entry name" value="DoxX_2"/>
    <property type="match status" value="1"/>
</dbReference>
<keyword evidence="7" id="KW-1185">Reference proteome</keyword>
<organism evidence="6 7">
    <name type="scientific">Zhongshania aquimaris</name>
    <dbReference type="NCBI Taxonomy" id="2857107"/>
    <lineage>
        <taxon>Bacteria</taxon>
        <taxon>Pseudomonadati</taxon>
        <taxon>Pseudomonadota</taxon>
        <taxon>Gammaproteobacteria</taxon>
        <taxon>Cellvibrionales</taxon>
        <taxon>Spongiibacteraceae</taxon>
        <taxon>Zhongshania</taxon>
    </lineage>
</organism>
<accession>A0ABS6VTS0</accession>
<comment type="subcellular location">
    <subcellularLocation>
        <location evidence="1">Membrane</location>
        <topology evidence="1">Multi-pass membrane protein</topology>
    </subcellularLocation>
</comment>
<dbReference type="InterPro" id="IPR032808">
    <property type="entry name" value="DoxX"/>
</dbReference>
<protein>
    <submittedName>
        <fullName evidence="6">DoxX family protein</fullName>
    </submittedName>
</protein>
<evidence type="ECO:0000256" key="4">
    <source>
        <dbReference type="ARBA" id="ARBA00023136"/>
    </source>
</evidence>
<keyword evidence="2 5" id="KW-0812">Transmembrane</keyword>
<dbReference type="RefSeq" id="WP_219043949.1">
    <property type="nucleotide sequence ID" value="NZ_JAHWDQ010000003.1"/>
</dbReference>
<comment type="caution">
    <text evidence="6">The sequence shown here is derived from an EMBL/GenBank/DDBJ whole genome shotgun (WGS) entry which is preliminary data.</text>
</comment>
<keyword evidence="4 5" id="KW-0472">Membrane</keyword>
<dbReference type="Proteomes" id="UP001166291">
    <property type="component" value="Unassembled WGS sequence"/>
</dbReference>
<dbReference type="EMBL" id="JAHWDQ010000003">
    <property type="protein sequence ID" value="MBW2941719.1"/>
    <property type="molecule type" value="Genomic_DNA"/>
</dbReference>